<evidence type="ECO:0000256" key="3">
    <source>
        <dbReference type="ARBA" id="ARBA00022603"/>
    </source>
</evidence>
<evidence type="ECO:0000256" key="1">
    <source>
        <dbReference type="ARBA" id="ARBA00010086"/>
    </source>
</evidence>
<keyword evidence="5" id="KW-0949">S-adenosyl-L-methionine</keyword>
<dbReference type="Gene3D" id="3.40.50.150">
    <property type="entry name" value="Vaccinia Virus protein VP39"/>
    <property type="match status" value="1"/>
</dbReference>
<dbReference type="GO" id="GO:0030735">
    <property type="term" value="F:carnosine N-methyltransferase activity"/>
    <property type="evidence" value="ECO:0007669"/>
    <property type="project" value="UniProtKB-EC"/>
</dbReference>
<proteinExistence type="inferred from homology"/>
<dbReference type="EC" id="2.1.1.22" evidence="2"/>
<comment type="similarity">
    <text evidence="1">Belongs to the carnosine N-methyltransferase family.</text>
</comment>
<dbReference type="SMART" id="SM01296">
    <property type="entry name" value="N2227"/>
    <property type="match status" value="1"/>
</dbReference>
<sequence length="415" mass="46740">MSSSKTTTGEWTGEYNPFTDTEERRVLFAALDSFKIYRKTAHRNVTHRRRQNLYALPTSQWQMLAEPPFSLLENLSSIDDAIDLNADIADAILECGLQTFGLPQEPGSSHAQNWLGCAQAGDIDKAHSTIRQFYRDWSAESARERKPCHDFVLEQLEVFFQNRAALCSEASRPKILVPGAGLGRLVYEICRAGYDVEGNEISYHQLLASNWILNHVGSTQYALYPFATQFTNLLSRKQQLRKVMIPDVQPAEGMKHVLANGKGTGEMNMTAGDFIVLYSGSEYSAVFDAVATMFFIDTAPNLIRYIDTVKNCLKADGRWINIGPLLWHSDIAYEAPADERHDHKTRVGEADSDAGIGEPGSFELTEEEVIWLLEKQGFRIEHRSAFSDGVGYIQDPDSMFQNMYRVSCWVARKGD</sequence>
<evidence type="ECO:0000256" key="5">
    <source>
        <dbReference type="ARBA" id="ARBA00022691"/>
    </source>
</evidence>
<dbReference type="PANTHER" id="PTHR12303:SF6">
    <property type="entry name" value="CARNOSINE N-METHYLTRANSFERASE"/>
    <property type="match status" value="1"/>
</dbReference>
<organism evidence="6 7">
    <name type="scientific">Endocarpon pusillum</name>
    <dbReference type="NCBI Taxonomy" id="364733"/>
    <lineage>
        <taxon>Eukaryota</taxon>
        <taxon>Fungi</taxon>
        <taxon>Dikarya</taxon>
        <taxon>Ascomycota</taxon>
        <taxon>Pezizomycotina</taxon>
        <taxon>Eurotiomycetes</taxon>
        <taxon>Chaetothyriomycetidae</taxon>
        <taxon>Verrucariales</taxon>
        <taxon>Verrucariaceae</taxon>
        <taxon>Endocarpon</taxon>
    </lineage>
</organism>
<accession>A0A8H7AFV3</accession>
<dbReference type="InterPro" id="IPR029063">
    <property type="entry name" value="SAM-dependent_MTases_sf"/>
</dbReference>
<protein>
    <recommendedName>
        <fullName evidence="2">carnosine N-methyltransferase</fullName>
        <ecNumber evidence="2">2.1.1.22</ecNumber>
    </recommendedName>
</protein>
<dbReference type="SUPFAM" id="SSF53335">
    <property type="entry name" value="S-adenosyl-L-methionine-dependent methyltransferases"/>
    <property type="match status" value="1"/>
</dbReference>
<keyword evidence="7" id="KW-1185">Reference proteome</keyword>
<dbReference type="Pfam" id="PF07942">
    <property type="entry name" value="CARME"/>
    <property type="match status" value="1"/>
</dbReference>
<reference evidence="6" key="1">
    <citation type="submission" date="2020-02" db="EMBL/GenBank/DDBJ databases">
        <authorList>
            <person name="Palmer J.M."/>
        </authorList>
    </citation>
    <scope>NUCLEOTIDE SEQUENCE</scope>
    <source>
        <strain evidence="6">EPUS1.4</strain>
        <tissue evidence="6">Thallus</tissue>
    </source>
</reference>
<evidence type="ECO:0000313" key="6">
    <source>
        <dbReference type="EMBL" id="KAF7506287.1"/>
    </source>
</evidence>
<comment type="caution">
    <text evidence="6">The sequence shown here is derived from an EMBL/GenBank/DDBJ whole genome shotgun (WGS) entry which is preliminary data.</text>
</comment>
<name>A0A8H7AFV3_9EURO</name>
<dbReference type="Proteomes" id="UP000606974">
    <property type="component" value="Unassembled WGS sequence"/>
</dbReference>
<dbReference type="OrthoDB" id="978at2759"/>
<dbReference type="GO" id="GO:0032259">
    <property type="term" value="P:methylation"/>
    <property type="evidence" value="ECO:0007669"/>
    <property type="project" value="UniProtKB-KW"/>
</dbReference>
<evidence type="ECO:0000313" key="7">
    <source>
        <dbReference type="Proteomes" id="UP000606974"/>
    </source>
</evidence>
<gene>
    <name evidence="6" type="ORF">GJ744_012095</name>
</gene>
<dbReference type="EMBL" id="JAACFV010000090">
    <property type="protein sequence ID" value="KAF7506287.1"/>
    <property type="molecule type" value="Genomic_DNA"/>
</dbReference>
<evidence type="ECO:0000256" key="4">
    <source>
        <dbReference type="ARBA" id="ARBA00022679"/>
    </source>
</evidence>
<dbReference type="AlphaFoldDB" id="A0A8H7AFV3"/>
<dbReference type="PANTHER" id="PTHR12303">
    <property type="entry name" value="CARNOSINE N-METHYLTRANSFERASE"/>
    <property type="match status" value="1"/>
</dbReference>
<evidence type="ECO:0000256" key="2">
    <source>
        <dbReference type="ARBA" id="ARBA00012003"/>
    </source>
</evidence>
<dbReference type="InterPro" id="IPR012901">
    <property type="entry name" value="CARME"/>
</dbReference>
<keyword evidence="4" id="KW-0808">Transferase</keyword>
<keyword evidence="3" id="KW-0489">Methyltransferase</keyword>